<dbReference type="HAMAP" id="MF_01867">
    <property type="entry name" value="BshC"/>
    <property type="match status" value="1"/>
</dbReference>
<dbReference type="Proteomes" id="UP000309676">
    <property type="component" value="Unassembled WGS sequence"/>
</dbReference>
<evidence type="ECO:0000259" key="4">
    <source>
        <dbReference type="Pfam" id="PF24850"/>
    </source>
</evidence>
<keyword evidence="6" id="KW-1185">Reference proteome</keyword>
<evidence type="ECO:0000256" key="2">
    <source>
        <dbReference type="HAMAP-Rule" id="MF_01867"/>
    </source>
</evidence>
<accession>A0A5R9G7M7</accession>
<dbReference type="InterPro" id="IPR055398">
    <property type="entry name" value="Rossmann-like_BshC"/>
</dbReference>
<dbReference type="Pfam" id="PF24850">
    <property type="entry name" value="CC_BshC"/>
    <property type="match status" value="1"/>
</dbReference>
<feature type="domain" description="Bacillithiol biosynthesis BshC C-terminal coiled-coil" evidence="4">
    <location>
        <begin position="408"/>
        <end position="552"/>
    </location>
</feature>
<feature type="domain" description="Bacillithiol biosynthesis BshC N-terminal Rossmann-like" evidence="3">
    <location>
        <begin position="17"/>
        <end position="404"/>
    </location>
</feature>
<dbReference type="Pfam" id="PF10079">
    <property type="entry name" value="Rossmann-like_BshC"/>
    <property type="match status" value="1"/>
</dbReference>
<keyword evidence="1 2" id="KW-0436">Ligase</keyword>
<evidence type="ECO:0000259" key="3">
    <source>
        <dbReference type="Pfam" id="PF10079"/>
    </source>
</evidence>
<dbReference type="GO" id="GO:0016874">
    <property type="term" value="F:ligase activity"/>
    <property type="evidence" value="ECO:0007669"/>
    <property type="project" value="UniProtKB-UniRule"/>
</dbReference>
<dbReference type="NCBIfam" id="TIGR03998">
    <property type="entry name" value="thiol_BshC"/>
    <property type="match status" value="1"/>
</dbReference>
<organism evidence="5 6">
    <name type="scientific">Paenibacillus antri</name>
    <dbReference type="NCBI Taxonomy" id="2582848"/>
    <lineage>
        <taxon>Bacteria</taxon>
        <taxon>Bacillati</taxon>
        <taxon>Bacillota</taxon>
        <taxon>Bacilli</taxon>
        <taxon>Bacillales</taxon>
        <taxon>Paenibacillaceae</taxon>
        <taxon>Paenibacillus</taxon>
    </lineage>
</organism>
<evidence type="ECO:0000313" key="5">
    <source>
        <dbReference type="EMBL" id="TLS50386.1"/>
    </source>
</evidence>
<dbReference type="InterPro" id="IPR055399">
    <property type="entry name" value="CC_BshC"/>
</dbReference>
<dbReference type="PIRSF" id="PIRSF012535">
    <property type="entry name" value="UCP012535"/>
    <property type="match status" value="1"/>
</dbReference>
<comment type="function">
    <text evidence="2">Involved in bacillithiol (BSH) biosynthesis. May catalyze the last step of the pathway, the addition of cysteine to glucosamine malate (GlcN-Mal) to generate BSH.</text>
</comment>
<comment type="similarity">
    <text evidence="2">Belongs to the BshC family.</text>
</comment>
<gene>
    <name evidence="2 5" type="primary">bshC</name>
    <name evidence="5" type="ORF">FE782_20390</name>
</gene>
<evidence type="ECO:0000256" key="1">
    <source>
        <dbReference type="ARBA" id="ARBA00022598"/>
    </source>
</evidence>
<dbReference type="EMBL" id="VCIW01000015">
    <property type="protein sequence ID" value="TLS50386.1"/>
    <property type="molecule type" value="Genomic_DNA"/>
</dbReference>
<evidence type="ECO:0000313" key="6">
    <source>
        <dbReference type="Proteomes" id="UP000309676"/>
    </source>
</evidence>
<sequence length="569" mass="62308">MIALTGQATMVKRGNPMRFETYEHMKAHPIAADYGKGLAAALSRFDASSPYLAPERAWIDRAARVDAARGAAPAADRGNVADAVLRYNRAHNDVPAAIAAAEALRDPTALVVAGGQQAGLFTGPMLVVYKAMTILRTARHASRVLGRPVVPVFWIAGEDHDWDEANHTYVVTPQLETRKIAVPHPGTDGRTAVSRTPVSPEAWQAAIDALGEGLMDTEFKPGVLESLRGIAASSATLSDAFAKTMSLLFGRHGLVLIDADDPGLRAAEGPMFEALLGKRDELSAALKAGEREVTSLGYPLQAESAEDGVNLFLFDGGERKLLFRDGADAVDRKGTFRVPFEELLRRAGAEPTAFSNNALTRPLMQEFLFPTVATVLGASEIAYWSTLKEAFALFGFSTPIIVPRQQYTLLEGTVQKQMDKFGVSFDDAWQRLPELRDAWLRAQDALGLSARFAHAKESFADVYRPLVDAAASINPGLRKLGETNMGKILEQIDFLETKATDALKQQHESGLRHWERIRTTTAPAGKPQERVVNVFQYVHRYGFPWLDDLIERAELDFGAGYKPHEVIYL</sequence>
<reference evidence="5 6" key="1">
    <citation type="submission" date="2019-05" db="EMBL/GenBank/DDBJ databases">
        <authorList>
            <person name="Narsing Rao M.P."/>
            <person name="Li W.J."/>
        </authorList>
    </citation>
    <scope>NUCLEOTIDE SEQUENCE [LARGE SCALE GENOMIC DNA]</scope>
    <source>
        <strain evidence="5 6">SYSU_K30003</strain>
    </source>
</reference>
<proteinExistence type="inferred from homology"/>
<name>A0A5R9G7M7_9BACL</name>
<comment type="caution">
    <text evidence="5">The sequence shown here is derived from an EMBL/GenBank/DDBJ whole genome shotgun (WGS) entry which is preliminary data.</text>
</comment>
<dbReference type="InterPro" id="IPR011199">
    <property type="entry name" value="Bacillithiol_biosynth_BshC"/>
</dbReference>
<dbReference type="EC" id="6.-.-.-" evidence="2"/>
<dbReference type="AlphaFoldDB" id="A0A5R9G7M7"/>
<protein>
    <recommendedName>
        <fullName evidence="2">Putative cysteine ligase BshC</fullName>
        <ecNumber evidence="2">6.-.-.-</ecNumber>
    </recommendedName>
</protein>